<dbReference type="SUPFAM" id="SSF69118">
    <property type="entry name" value="AhpD-like"/>
    <property type="match status" value="2"/>
</dbReference>
<dbReference type="Gene3D" id="1.20.1290.10">
    <property type="entry name" value="AhpD-like"/>
    <property type="match status" value="2"/>
</dbReference>
<keyword evidence="3" id="KW-0575">Peroxidase</keyword>
<dbReference type="NCBIfam" id="TIGR01926">
    <property type="entry name" value="peroxid_rel"/>
    <property type="match status" value="1"/>
</dbReference>
<feature type="domain" description="Carboxymuconolactone decarboxylase-like" evidence="2">
    <location>
        <begin position="279"/>
        <end position="342"/>
    </location>
</feature>
<dbReference type="InterPro" id="IPR004675">
    <property type="entry name" value="AhpD_core"/>
</dbReference>
<dbReference type="InterPro" id="IPR003779">
    <property type="entry name" value="CMD-like"/>
</dbReference>
<dbReference type="NCBIfam" id="TIGR00778">
    <property type="entry name" value="ahpD_dom"/>
    <property type="match status" value="1"/>
</dbReference>
<evidence type="ECO:0000256" key="1">
    <source>
        <dbReference type="SAM" id="MobiDB-lite"/>
    </source>
</evidence>
<proteinExistence type="predicted"/>
<dbReference type="InterPro" id="IPR029032">
    <property type="entry name" value="AhpD-like"/>
</dbReference>
<name>A0A1X6X5Y5_9MICO</name>
<evidence type="ECO:0000313" key="3">
    <source>
        <dbReference type="EMBL" id="SLM94501.1"/>
    </source>
</evidence>
<feature type="compositionally biased region" description="Basic and acidic residues" evidence="1">
    <location>
        <begin position="201"/>
        <end position="214"/>
    </location>
</feature>
<feature type="region of interest" description="Disordered" evidence="1">
    <location>
        <begin position="188"/>
        <end position="223"/>
    </location>
</feature>
<dbReference type="RefSeq" id="WP_087005189.1">
    <property type="nucleotide sequence ID" value="NZ_FWFF01000005.1"/>
</dbReference>
<gene>
    <name evidence="3" type="ORF">FM105_04140</name>
</gene>
<protein>
    <submittedName>
        <fullName evidence="3">Alkylhydroperoxidase AhpD domain protein</fullName>
    </submittedName>
</protein>
<keyword evidence="4" id="KW-1185">Reference proteome</keyword>
<keyword evidence="3" id="KW-0560">Oxidoreductase</keyword>
<dbReference type="PANTHER" id="PTHR35446:SF2">
    <property type="entry name" value="CARBOXYMUCONOLACTONE DECARBOXYLASE-LIKE DOMAIN-CONTAINING PROTEIN"/>
    <property type="match status" value="1"/>
</dbReference>
<organism evidence="3 4">
    <name type="scientific">Brevibacterium yomogidense</name>
    <dbReference type="NCBI Taxonomy" id="946573"/>
    <lineage>
        <taxon>Bacteria</taxon>
        <taxon>Bacillati</taxon>
        <taxon>Actinomycetota</taxon>
        <taxon>Actinomycetes</taxon>
        <taxon>Micrococcales</taxon>
        <taxon>Brevibacteriaceae</taxon>
        <taxon>Brevibacterium</taxon>
    </lineage>
</organism>
<reference evidence="4" key="1">
    <citation type="submission" date="2017-02" db="EMBL/GenBank/DDBJ databases">
        <authorList>
            <person name="Dridi B."/>
        </authorList>
    </citation>
    <scope>NUCLEOTIDE SEQUENCE [LARGE SCALE GENOMIC DNA]</scope>
    <source>
        <strain evidence="4">B Co 03.10</strain>
    </source>
</reference>
<dbReference type="GO" id="GO:0051920">
    <property type="term" value="F:peroxiredoxin activity"/>
    <property type="evidence" value="ECO:0007669"/>
    <property type="project" value="InterPro"/>
</dbReference>
<dbReference type="EMBL" id="FWFF01000005">
    <property type="protein sequence ID" value="SLM94501.1"/>
    <property type="molecule type" value="Genomic_DNA"/>
</dbReference>
<dbReference type="InterPro" id="IPR010195">
    <property type="entry name" value="Uncharacterised_peroxidase-rel"/>
</dbReference>
<evidence type="ECO:0000313" key="4">
    <source>
        <dbReference type="Proteomes" id="UP000196581"/>
    </source>
</evidence>
<dbReference type="Pfam" id="PF02627">
    <property type="entry name" value="CMD"/>
    <property type="match status" value="1"/>
</dbReference>
<dbReference type="Proteomes" id="UP000196581">
    <property type="component" value="Unassembled WGS sequence"/>
</dbReference>
<accession>A0A1X6X5Y5</accession>
<dbReference type="AlphaFoldDB" id="A0A1X6X5Y5"/>
<evidence type="ECO:0000259" key="2">
    <source>
        <dbReference type="Pfam" id="PF02627"/>
    </source>
</evidence>
<sequence>MNASSSAPARSILESLLGDSAALAVLTDRKPTVTQQTQAAHDALYSASHPLPPALLHTLAAVVATQQGSSALLGWHLAHVDDRGLFDDLVSGATPAEPLLAALMSYVDTVSVSPALATAEDQHALASAGADPDLVVLIGQLVAFESYLIRLVAGLAALDASTAAAAAAATPGTATAPVTADAPGIAAAPGTAAEVPTPLPDLDRDPHSRGRTGDRSALTATGRSRPTSFTREFLDWEPWLPAPAEDELTEEQIESFASKATTRSVYFRLIARTPGVTLARSTLDNAVFTSKEGLEKGERELAAAVSSKVNDCVYCASVHARKAVQRTHRDEDVDRMLAVELDRDADWVAADVTALAAGQDDRWTVLIETAARLAALVPEFVAEDADRLRRIGLTDLEMVDHIASTAFFGWANRLMLTLGEPYWPETEATA</sequence>
<dbReference type="PANTHER" id="PTHR35446">
    <property type="entry name" value="SI:CH211-175M2.5"/>
    <property type="match status" value="1"/>
</dbReference>